<keyword evidence="8" id="KW-1185">Reference proteome</keyword>
<dbReference type="InterPro" id="IPR008284">
    <property type="entry name" value="MoCF_biosynth_CS"/>
</dbReference>
<dbReference type="Gene3D" id="3.40.980.10">
    <property type="entry name" value="MoaB/Mog-like domain"/>
    <property type="match status" value="1"/>
</dbReference>
<dbReference type="PANTHER" id="PTHR43232">
    <property type="entry name" value="MOLYBDENUM COFACTOR BIOSYNTHESIS PROTEIN B"/>
    <property type="match status" value="1"/>
</dbReference>
<dbReference type="PROSITE" id="PS01078">
    <property type="entry name" value="MOCF_BIOSYNTHESIS_1"/>
    <property type="match status" value="1"/>
</dbReference>
<dbReference type="OrthoDB" id="9784492at2"/>
<evidence type="ECO:0000313" key="8">
    <source>
        <dbReference type="Proteomes" id="UP000388235"/>
    </source>
</evidence>
<reference evidence="7 8" key="1">
    <citation type="submission" date="2019-11" db="EMBL/GenBank/DDBJ databases">
        <authorList>
            <person name="Khan S.A."/>
            <person name="Jeon C.O."/>
            <person name="Chun B.H."/>
        </authorList>
    </citation>
    <scope>NUCLEOTIDE SEQUENCE [LARGE SCALE GENOMIC DNA]</scope>
    <source>
        <strain evidence="7 8">IMCC 1097</strain>
    </source>
</reference>
<dbReference type="InterPro" id="IPR013484">
    <property type="entry name" value="MoaB_proteobac"/>
</dbReference>
<dbReference type="GO" id="GO:0005829">
    <property type="term" value="C:cytosol"/>
    <property type="evidence" value="ECO:0007669"/>
    <property type="project" value="TreeGrafter"/>
</dbReference>
<comment type="function">
    <text evidence="5">May be involved in the biosynthesis of molybdopterin.</text>
</comment>
<evidence type="ECO:0000256" key="5">
    <source>
        <dbReference type="PIRNR" id="PIRNR006443"/>
    </source>
</evidence>
<accession>A0A5Q2Q8S8</accession>
<dbReference type="PANTHER" id="PTHR43232:SF2">
    <property type="entry name" value="MOLYBDENUM COFACTOR BIOSYNTHESIS PROTEIN B"/>
    <property type="match status" value="1"/>
</dbReference>
<keyword evidence="4 5" id="KW-0501">Molybdenum cofactor biosynthesis</keyword>
<dbReference type="AlphaFoldDB" id="A0A5Q2Q8S8"/>
<protein>
    <recommendedName>
        <fullName evidence="3 5">Molybdenum cofactor biosynthesis protein B</fullName>
    </recommendedName>
</protein>
<evidence type="ECO:0000313" key="7">
    <source>
        <dbReference type="EMBL" id="QGG79513.1"/>
    </source>
</evidence>
<evidence type="ECO:0000256" key="4">
    <source>
        <dbReference type="ARBA" id="ARBA00023150"/>
    </source>
</evidence>
<dbReference type="KEGG" id="llp:GH975_02590"/>
<name>A0A5Q2Q8S8_9GAMM</name>
<dbReference type="InterPro" id="IPR036425">
    <property type="entry name" value="MoaB/Mog-like_dom_sf"/>
</dbReference>
<organism evidence="7 8">
    <name type="scientific">Litorivicinus lipolyticus</name>
    <dbReference type="NCBI Taxonomy" id="418701"/>
    <lineage>
        <taxon>Bacteria</taxon>
        <taxon>Pseudomonadati</taxon>
        <taxon>Pseudomonadota</taxon>
        <taxon>Gammaproteobacteria</taxon>
        <taxon>Oceanospirillales</taxon>
        <taxon>Litorivicinaceae</taxon>
        <taxon>Litorivicinus</taxon>
    </lineage>
</organism>
<dbReference type="CDD" id="cd00886">
    <property type="entry name" value="MogA_MoaB"/>
    <property type="match status" value="1"/>
</dbReference>
<feature type="domain" description="MoaB/Mog" evidence="6">
    <location>
        <begin position="10"/>
        <end position="154"/>
    </location>
</feature>
<proteinExistence type="inferred from homology"/>
<dbReference type="Pfam" id="PF00994">
    <property type="entry name" value="MoCF_biosynth"/>
    <property type="match status" value="1"/>
</dbReference>
<dbReference type="SUPFAM" id="SSF53218">
    <property type="entry name" value="Molybdenum cofactor biosynthesis proteins"/>
    <property type="match status" value="1"/>
</dbReference>
<dbReference type="InterPro" id="IPR001453">
    <property type="entry name" value="MoaB/Mog_dom"/>
</dbReference>
<dbReference type="UniPathway" id="UPA00344"/>
<evidence type="ECO:0000256" key="1">
    <source>
        <dbReference type="ARBA" id="ARBA00005046"/>
    </source>
</evidence>
<evidence type="ECO:0000256" key="2">
    <source>
        <dbReference type="ARBA" id="ARBA00006112"/>
    </source>
</evidence>
<comment type="similarity">
    <text evidence="2 5">Belongs to the MoaB/Mog family.</text>
</comment>
<sequence length="172" mass="18847">MVMSEALHCAVLTASDSRDLSTDTSGQYLHDALESMGHRVMFRELLPDDPYHIRAQVCRWAADADPQVILITGGTGFSGRDGTVEAIRPILDTEIEGFGELFRQLSYQDIGSSTVQSRAMAGLSNNTFIACLPGSGGACRLAFERILREQLDSTHKPCNFVNLLLRGDARRS</sequence>
<dbReference type="NCBIfam" id="TIGR02667">
    <property type="entry name" value="moaB_proteo"/>
    <property type="match status" value="1"/>
</dbReference>
<dbReference type="EMBL" id="CP045871">
    <property type="protein sequence ID" value="QGG79513.1"/>
    <property type="molecule type" value="Genomic_DNA"/>
</dbReference>
<dbReference type="PIRSF" id="PIRSF006443">
    <property type="entry name" value="MoaB"/>
    <property type="match status" value="1"/>
</dbReference>
<dbReference type="InterPro" id="IPR012245">
    <property type="entry name" value="MoaB"/>
</dbReference>
<comment type="pathway">
    <text evidence="1 5">Cofactor biosynthesis; molybdopterin biosynthesis.</text>
</comment>
<dbReference type="NCBIfam" id="TIGR00177">
    <property type="entry name" value="molyb_syn"/>
    <property type="match status" value="1"/>
</dbReference>
<dbReference type="Proteomes" id="UP000388235">
    <property type="component" value="Chromosome"/>
</dbReference>
<evidence type="ECO:0000256" key="3">
    <source>
        <dbReference type="ARBA" id="ARBA00015262"/>
    </source>
</evidence>
<dbReference type="GO" id="GO:0006777">
    <property type="term" value="P:Mo-molybdopterin cofactor biosynthetic process"/>
    <property type="evidence" value="ECO:0007669"/>
    <property type="project" value="UniProtKB-UniRule"/>
</dbReference>
<dbReference type="SMART" id="SM00852">
    <property type="entry name" value="MoCF_biosynth"/>
    <property type="match status" value="1"/>
</dbReference>
<evidence type="ECO:0000259" key="6">
    <source>
        <dbReference type="SMART" id="SM00852"/>
    </source>
</evidence>
<gene>
    <name evidence="7" type="primary">moaB</name>
    <name evidence="7" type="ORF">GH975_02590</name>
</gene>